<comment type="similarity">
    <text evidence="2 6">Belongs to the transposase mutator family.</text>
</comment>
<keyword evidence="4 6" id="KW-0238">DNA-binding</keyword>
<dbReference type="GO" id="GO:0006313">
    <property type="term" value="P:DNA transposition"/>
    <property type="evidence" value="ECO:0007669"/>
    <property type="project" value="UniProtKB-UniRule"/>
</dbReference>
<evidence type="ECO:0000256" key="4">
    <source>
        <dbReference type="ARBA" id="ARBA00023125"/>
    </source>
</evidence>
<reference evidence="7 8" key="1">
    <citation type="submission" date="2017-02" db="EMBL/GenBank/DDBJ databases">
        <authorList>
            <person name="Peterson S.W."/>
        </authorList>
    </citation>
    <scope>NUCLEOTIDE SEQUENCE [LARGE SCALE GENOMIC DNA]</scope>
    <source>
        <strain evidence="7 8">2B3F</strain>
    </source>
</reference>
<evidence type="ECO:0000256" key="2">
    <source>
        <dbReference type="ARBA" id="ARBA00010961"/>
    </source>
</evidence>
<dbReference type="EMBL" id="FUKP01000069">
    <property type="protein sequence ID" value="SJN36481.1"/>
    <property type="molecule type" value="Genomic_DNA"/>
</dbReference>
<keyword evidence="3 6" id="KW-0815">Transposition</keyword>
<dbReference type="GO" id="GO:0004803">
    <property type="term" value="F:transposase activity"/>
    <property type="evidence" value="ECO:0007669"/>
    <property type="project" value="UniProtKB-UniRule"/>
</dbReference>
<dbReference type="Pfam" id="PF00872">
    <property type="entry name" value="Transposase_mut"/>
    <property type="match status" value="1"/>
</dbReference>
<comment type="function">
    <text evidence="1 6">Required for the transposition of the insertion element.</text>
</comment>
<name>A0A1R4JW35_9MICC</name>
<keyword evidence="5 6" id="KW-0233">DNA recombination</keyword>
<evidence type="ECO:0000313" key="8">
    <source>
        <dbReference type="Proteomes" id="UP000196230"/>
    </source>
</evidence>
<dbReference type="PANTHER" id="PTHR33217">
    <property type="entry name" value="TRANSPOSASE FOR INSERTION SEQUENCE ELEMENT IS1081"/>
    <property type="match status" value="1"/>
</dbReference>
<evidence type="ECO:0000256" key="1">
    <source>
        <dbReference type="ARBA" id="ARBA00002190"/>
    </source>
</evidence>
<evidence type="ECO:0000256" key="3">
    <source>
        <dbReference type="ARBA" id="ARBA00022578"/>
    </source>
</evidence>
<dbReference type="InterPro" id="IPR001207">
    <property type="entry name" value="Transposase_mutator"/>
</dbReference>
<dbReference type="AlphaFoldDB" id="A0A1R4JW35"/>
<proteinExistence type="inferred from homology"/>
<evidence type="ECO:0000256" key="6">
    <source>
        <dbReference type="RuleBase" id="RU365089"/>
    </source>
</evidence>
<evidence type="ECO:0000256" key="5">
    <source>
        <dbReference type="ARBA" id="ARBA00023172"/>
    </source>
</evidence>
<dbReference type="PANTHER" id="PTHR33217:SF7">
    <property type="entry name" value="TRANSPOSASE FOR INSERTION SEQUENCE ELEMENT IS1081"/>
    <property type="match status" value="1"/>
</dbReference>
<evidence type="ECO:0000313" key="7">
    <source>
        <dbReference type="EMBL" id="SJN36481.1"/>
    </source>
</evidence>
<protein>
    <recommendedName>
        <fullName evidence="6">Mutator family transposase</fullName>
    </recommendedName>
</protein>
<sequence length="161" mass="17430">MAADLNEQVEDFRHRPLSEAGPFTFVAADALTMKVREGGRVVNAVVLIATEVNGDGHREVLGLRVATSETGAAWNELFADLVARGLAGVRLVISDAHTGLKDAIAANLPGAVWQRCRTHYAENLMATTPKSMWPAVKAMLHSVYDQPDAAAVNHQFDRLLD</sequence>
<dbReference type="Proteomes" id="UP000196230">
    <property type="component" value="Unassembled WGS sequence"/>
</dbReference>
<gene>
    <name evidence="7" type="ORF">FM125_11120</name>
</gene>
<dbReference type="GO" id="GO:0003677">
    <property type="term" value="F:DNA binding"/>
    <property type="evidence" value="ECO:0007669"/>
    <property type="project" value="UniProtKB-UniRule"/>
</dbReference>
<organism evidence="7 8">
    <name type="scientific">Micrococcus lylae</name>
    <dbReference type="NCBI Taxonomy" id="1273"/>
    <lineage>
        <taxon>Bacteria</taxon>
        <taxon>Bacillati</taxon>
        <taxon>Actinomycetota</taxon>
        <taxon>Actinomycetes</taxon>
        <taxon>Micrococcales</taxon>
        <taxon>Micrococcaceae</taxon>
        <taxon>Micrococcus</taxon>
    </lineage>
</organism>
<accession>A0A1R4JW35</accession>
<keyword evidence="6" id="KW-0814">Transposable element</keyword>